<evidence type="ECO:0000256" key="15">
    <source>
        <dbReference type="SAM" id="Phobius"/>
    </source>
</evidence>
<dbReference type="CDD" id="cd06186">
    <property type="entry name" value="NOX_Duox_like_FAD_NADP"/>
    <property type="match status" value="1"/>
</dbReference>
<feature type="transmembrane region" description="Helical" evidence="15">
    <location>
        <begin position="117"/>
        <end position="135"/>
    </location>
</feature>
<evidence type="ECO:0000256" key="9">
    <source>
        <dbReference type="ARBA" id="ARBA00023002"/>
    </source>
</evidence>
<dbReference type="PANTHER" id="PTHR32361:SF9">
    <property type="entry name" value="FERRIC REDUCTASE TRANSMEMBRANE COMPONENT 3-RELATED"/>
    <property type="match status" value="1"/>
</dbReference>
<evidence type="ECO:0000313" key="17">
    <source>
        <dbReference type="EMBL" id="KAJ3488749.1"/>
    </source>
</evidence>
<dbReference type="InterPro" id="IPR017938">
    <property type="entry name" value="Riboflavin_synthase-like_b-brl"/>
</dbReference>
<dbReference type="InterPro" id="IPR051410">
    <property type="entry name" value="Ferric/Cupric_Reductase"/>
</dbReference>
<dbReference type="InterPro" id="IPR013112">
    <property type="entry name" value="FAD-bd_8"/>
</dbReference>
<keyword evidence="6 15" id="KW-0812">Transmembrane</keyword>
<feature type="transmembrane region" description="Helical" evidence="15">
    <location>
        <begin position="35"/>
        <end position="56"/>
    </location>
</feature>
<name>A0AAD5YHB9_9APHY</name>
<comment type="similarity">
    <text evidence="2">Belongs to the ferric reductase (FRE) family.</text>
</comment>
<dbReference type="SFLD" id="SFLDS00052">
    <property type="entry name" value="Ferric_Reductase_Domain"/>
    <property type="match status" value="1"/>
</dbReference>
<evidence type="ECO:0000256" key="2">
    <source>
        <dbReference type="ARBA" id="ARBA00006278"/>
    </source>
</evidence>
<dbReference type="GO" id="GO:0052851">
    <property type="term" value="F:ferric-chelate reductase (NADPH) activity"/>
    <property type="evidence" value="ECO:0007669"/>
    <property type="project" value="UniProtKB-EC"/>
</dbReference>
<evidence type="ECO:0000256" key="14">
    <source>
        <dbReference type="SAM" id="MobiDB-lite"/>
    </source>
</evidence>
<dbReference type="SFLD" id="SFLDG01168">
    <property type="entry name" value="Ferric_reductase_subgroup_(FRE"/>
    <property type="match status" value="1"/>
</dbReference>
<dbReference type="Proteomes" id="UP001212997">
    <property type="component" value="Unassembled WGS sequence"/>
</dbReference>
<dbReference type="Pfam" id="PF08030">
    <property type="entry name" value="NAD_binding_6"/>
    <property type="match status" value="1"/>
</dbReference>
<evidence type="ECO:0000256" key="11">
    <source>
        <dbReference type="ARBA" id="ARBA00023136"/>
    </source>
</evidence>
<protein>
    <recommendedName>
        <fullName evidence="3">ferric-chelate reductase (NADPH)</fullName>
        <ecNumber evidence="3">1.16.1.9</ecNumber>
    </recommendedName>
</protein>
<evidence type="ECO:0000256" key="10">
    <source>
        <dbReference type="ARBA" id="ARBA00023065"/>
    </source>
</evidence>
<evidence type="ECO:0000313" key="18">
    <source>
        <dbReference type="Proteomes" id="UP001212997"/>
    </source>
</evidence>
<gene>
    <name evidence="17" type="ORF">NLI96_g2631</name>
</gene>
<evidence type="ECO:0000256" key="13">
    <source>
        <dbReference type="ARBA" id="ARBA00048483"/>
    </source>
</evidence>
<dbReference type="SUPFAM" id="SSF52343">
    <property type="entry name" value="Ferredoxin reductase-like, C-terminal NADP-linked domain"/>
    <property type="match status" value="1"/>
</dbReference>
<evidence type="ECO:0000256" key="4">
    <source>
        <dbReference type="ARBA" id="ARBA00022448"/>
    </source>
</evidence>
<dbReference type="InterPro" id="IPR013130">
    <property type="entry name" value="Fe3_Rdtase_TM_dom"/>
</dbReference>
<dbReference type="PANTHER" id="PTHR32361">
    <property type="entry name" value="FERRIC/CUPRIC REDUCTASE TRANSMEMBRANE COMPONENT"/>
    <property type="match status" value="1"/>
</dbReference>
<dbReference type="Gene3D" id="3.40.50.80">
    <property type="entry name" value="Nucleotide-binding domain of ferredoxin-NADP reductase (FNR) module"/>
    <property type="match status" value="1"/>
</dbReference>
<dbReference type="InterPro" id="IPR039261">
    <property type="entry name" value="FNR_nucleotide-bd"/>
</dbReference>
<feature type="transmembrane region" description="Helical" evidence="15">
    <location>
        <begin position="215"/>
        <end position="237"/>
    </location>
</feature>
<keyword evidence="18" id="KW-1185">Reference proteome</keyword>
<keyword evidence="10" id="KW-0406">Ion transport</keyword>
<proteinExistence type="inferred from homology"/>
<accession>A0AAD5YHB9</accession>
<dbReference type="GO" id="GO:0005886">
    <property type="term" value="C:plasma membrane"/>
    <property type="evidence" value="ECO:0007669"/>
    <property type="project" value="UniProtKB-SubCell"/>
</dbReference>
<dbReference type="GO" id="GO:0006879">
    <property type="term" value="P:intracellular iron ion homeostasis"/>
    <property type="evidence" value="ECO:0007669"/>
    <property type="project" value="TreeGrafter"/>
</dbReference>
<keyword evidence="7" id="KW-0249">Electron transport</keyword>
<evidence type="ECO:0000256" key="3">
    <source>
        <dbReference type="ARBA" id="ARBA00012668"/>
    </source>
</evidence>
<dbReference type="PROSITE" id="PS51384">
    <property type="entry name" value="FAD_FR"/>
    <property type="match status" value="1"/>
</dbReference>
<feature type="compositionally biased region" description="Acidic residues" evidence="14">
    <location>
        <begin position="505"/>
        <end position="515"/>
    </location>
</feature>
<dbReference type="InterPro" id="IPR013121">
    <property type="entry name" value="Fe_red_NAD-bd_6"/>
</dbReference>
<evidence type="ECO:0000259" key="16">
    <source>
        <dbReference type="PROSITE" id="PS51384"/>
    </source>
</evidence>
<comment type="catalytic activity">
    <reaction evidence="13">
        <text>2 a Fe(II)-siderophore + NADP(+) + H(+) = 2 a Fe(III)-siderophore + NADPH</text>
        <dbReference type="Rhea" id="RHEA:28795"/>
        <dbReference type="Rhea" id="RHEA-COMP:11342"/>
        <dbReference type="Rhea" id="RHEA-COMP:11344"/>
        <dbReference type="ChEBI" id="CHEBI:15378"/>
        <dbReference type="ChEBI" id="CHEBI:29033"/>
        <dbReference type="ChEBI" id="CHEBI:29034"/>
        <dbReference type="ChEBI" id="CHEBI:57783"/>
        <dbReference type="ChEBI" id="CHEBI:58349"/>
        <dbReference type="EC" id="1.16.1.9"/>
    </reaction>
</comment>
<evidence type="ECO:0000256" key="12">
    <source>
        <dbReference type="ARBA" id="ARBA00023180"/>
    </source>
</evidence>
<feature type="domain" description="FAD-binding FR-type" evidence="16">
    <location>
        <begin position="281"/>
        <end position="414"/>
    </location>
</feature>
<feature type="region of interest" description="Disordered" evidence="14">
    <location>
        <begin position="505"/>
        <end position="541"/>
    </location>
</feature>
<keyword evidence="11 15" id="KW-0472">Membrane</keyword>
<dbReference type="EC" id="1.16.1.9" evidence="3"/>
<dbReference type="SUPFAM" id="SSF63380">
    <property type="entry name" value="Riboflavin synthase domain-like"/>
    <property type="match status" value="1"/>
</dbReference>
<evidence type="ECO:0000256" key="7">
    <source>
        <dbReference type="ARBA" id="ARBA00022982"/>
    </source>
</evidence>
<evidence type="ECO:0000256" key="8">
    <source>
        <dbReference type="ARBA" id="ARBA00022989"/>
    </source>
</evidence>
<dbReference type="Pfam" id="PF08022">
    <property type="entry name" value="FAD_binding_8"/>
    <property type="match status" value="1"/>
</dbReference>
<comment type="caution">
    <text evidence="17">The sequence shown here is derived from an EMBL/GenBank/DDBJ whole genome shotgun (WGS) entry which is preliminary data.</text>
</comment>
<dbReference type="InterPro" id="IPR017927">
    <property type="entry name" value="FAD-bd_FR_type"/>
</dbReference>
<dbReference type="EMBL" id="JANAWD010000060">
    <property type="protein sequence ID" value="KAJ3488749.1"/>
    <property type="molecule type" value="Genomic_DNA"/>
</dbReference>
<keyword evidence="12" id="KW-0325">Glycoprotein</keyword>
<dbReference type="Pfam" id="PF01794">
    <property type="entry name" value="Ferric_reduct"/>
    <property type="match status" value="1"/>
</dbReference>
<keyword evidence="8 15" id="KW-1133">Transmembrane helix</keyword>
<dbReference type="AlphaFoldDB" id="A0AAD5YHB9"/>
<keyword evidence="4" id="KW-0813">Transport</keyword>
<feature type="compositionally biased region" description="Polar residues" evidence="14">
    <location>
        <begin position="521"/>
        <end position="531"/>
    </location>
</feature>
<comment type="subcellular location">
    <subcellularLocation>
        <location evidence="1">Cell membrane</location>
        <topology evidence="1">Multi-pass membrane protein</topology>
    </subcellularLocation>
</comment>
<sequence>MHDSLSSPLVARAFTPTAADKAFKGFHERESVKNLWILLGSILAFLTVIRSVRLVVARLRALRPPTAPTEKDSFPEIDPGTNGRISWRRISPAVASAFRIAAFRVSVPIASDATSSIAELLFILGYIASMFALLFTNSRDLTAWFYQDRAAHLASCQLPLVVALAGKNNIISFLTGVSHEKLNILHRAAARTCLILFWVHVGCHVVNGLPEQVLAFAWIRWGITSITAFTLATILSIRPFRSAFFEFFLFSHIALVAIFLLGGYLHARKPGYGDYIWPAFVLWAFDRVLRLARILWNNRSGLVKDKRNSEAYVELLEGDTVRLTLRRRFNWQPGQHAYLVLPTISDIPTEAHPFTIASISSSLNGSDGSREKDVVFIIRARNGFTSRLRDYAAANPGTYVPAFVDGPYGSPPDLRQYSTCVLIAGGSGVSYTLPLLLGLVHAARAKESAVRRVVFVWSVKGPRHLLWISRLLIKALAASLFSSLTIEPRIYITGPVCPLPDLSSLEEEVSAEDSTEGAVNVNASSAPSPTTEEAEDKEGPPLYSALKVTHGRPSITRLLRDEISTAEGPVSVDVAGPAALAESVRWALTKGEFGPLGVLKGAPPVTLHVETFGM</sequence>
<evidence type="ECO:0000256" key="5">
    <source>
        <dbReference type="ARBA" id="ARBA00022475"/>
    </source>
</evidence>
<evidence type="ECO:0000256" key="6">
    <source>
        <dbReference type="ARBA" id="ARBA00022692"/>
    </source>
</evidence>
<dbReference type="GO" id="GO:0006826">
    <property type="term" value="P:iron ion transport"/>
    <property type="evidence" value="ECO:0007669"/>
    <property type="project" value="TreeGrafter"/>
</dbReference>
<reference evidence="17" key="1">
    <citation type="submission" date="2022-07" db="EMBL/GenBank/DDBJ databases">
        <title>Genome Sequence of Physisporinus lineatus.</title>
        <authorList>
            <person name="Buettner E."/>
        </authorList>
    </citation>
    <scope>NUCLEOTIDE SEQUENCE</scope>
    <source>
        <strain evidence="17">VT162</strain>
    </source>
</reference>
<keyword evidence="5" id="KW-1003">Cell membrane</keyword>
<feature type="transmembrane region" description="Helical" evidence="15">
    <location>
        <begin position="244"/>
        <end position="264"/>
    </location>
</feature>
<organism evidence="17 18">
    <name type="scientific">Meripilus lineatus</name>
    <dbReference type="NCBI Taxonomy" id="2056292"/>
    <lineage>
        <taxon>Eukaryota</taxon>
        <taxon>Fungi</taxon>
        <taxon>Dikarya</taxon>
        <taxon>Basidiomycota</taxon>
        <taxon>Agaricomycotina</taxon>
        <taxon>Agaricomycetes</taxon>
        <taxon>Polyporales</taxon>
        <taxon>Meripilaceae</taxon>
        <taxon>Meripilus</taxon>
    </lineage>
</organism>
<evidence type="ECO:0000256" key="1">
    <source>
        <dbReference type="ARBA" id="ARBA00004651"/>
    </source>
</evidence>
<dbReference type="GO" id="GO:0015677">
    <property type="term" value="P:copper ion import"/>
    <property type="evidence" value="ECO:0007669"/>
    <property type="project" value="TreeGrafter"/>
</dbReference>
<keyword evidence="9" id="KW-0560">Oxidoreductase</keyword>